<dbReference type="CDD" id="cd12148">
    <property type="entry name" value="fungal_TF_MHR"/>
    <property type="match status" value="1"/>
</dbReference>
<keyword evidence="8" id="KW-1185">Reference proteome</keyword>
<dbReference type="SUPFAM" id="SSF49899">
    <property type="entry name" value="Concanavalin A-like lectins/glucanases"/>
    <property type="match status" value="1"/>
</dbReference>
<protein>
    <submittedName>
        <fullName evidence="7">Beta-fructofuranosidase</fullName>
    </submittedName>
</protein>
<dbReference type="GO" id="GO:0005987">
    <property type="term" value="P:sucrose catabolic process"/>
    <property type="evidence" value="ECO:0007669"/>
    <property type="project" value="TreeGrafter"/>
</dbReference>
<dbReference type="Gene3D" id="2.60.120.560">
    <property type="entry name" value="Exo-inulinase, domain 1"/>
    <property type="match status" value="1"/>
</dbReference>
<keyword evidence="3" id="KW-0326">Glycosidase</keyword>
<feature type="compositionally biased region" description="Low complexity" evidence="4">
    <location>
        <begin position="104"/>
        <end position="125"/>
    </location>
</feature>
<organism evidence="7 8">
    <name type="scientific">Fusarium pseudocircinatum</name>
    <dbReference type="NCBI Taxonomy" id="56676"/>
    <lineage>
        <taxon>Eukaryota</taxon>
        <taxon>Fungi</taxon>
        <taxon>Dikarya</taxon>
        <taxon>Ascomycota</taxon>
        <taxon>Pezizomycotina</taxon>
        <taxon>Sordariomycetes</taxon>
        <taxon>Hypocreomycetidae</taxon>
        <taxon>Hypocreales</taxon>
        <taxon>Nectriaceae</taxon>
        <taxon>Fusarium</taxon>
        <taxon>Fusarium fujikuroi species complex</taxon>
    </lineage>
</organism>
<feature type="region of interest" description="Disordered" evidence="4">
    <location>
        <begin position="83"/>
        <end position="172"/>
    </location>
</feature>
<feature type="compositionally biased region" description="Polar residues" evidence="4">
    <location>
        <begin position="139"/>
        <end position="165"/>
    </location>
</feature>
<dbReference type="Pfam" id="PF08244">
    <property type="entry name" value="Glyco_hydro_32C"/>
    <property type="match status" value="1"/>
</dbReference>
<evidence type="ECO:0000313" key="7">
    <source>
        <dbReference type="EMBL" id="KAF5586862.1"/>
    </source>
</evidence>
<dbReference type="Pfam" id="PF00251">
    <property type="entry name" value="Glyco_hydro_32N"/>
    <property type="match status" value="1"/>
</dbReference>
<evidence type="ECO:0000259" key="6">
    <source>
        <dbReference type="Pfam" id="PF08244"/>
    </source>
</evidence>
<dbReference type="GO" id="GO:0004575">
    <property type="term" value="F:sucrose alpha-glucosidase activity"/>
    <property type="evidence" value="ECO:0007669"/>
    <property type="project" value="TreeGrafter"/>
</dbReference>
<dbReference type="CDD" id="cd18621">
    <property type="entry name" value="GH32_XdINV-like"/>
    <property type="match status" value="1"/>
</dbReference>
<evidence type="ECO:0000256" key="2">
    <source>
        <dbReference type="ARBA" id="ARBA00022801"/>
    </source>
</evidence>
<dbReference type="PANTHER" id="PTHR42800">
    <property type="entry name" value="EXOINULINASE INUD (AFU_ORTHOLOGUE AFUA_5G00480)"/>
    <property type="match status" value="1"/>
</dbReference>
<accession>A0A8H5L8X8</accession>
<evidence type="ECO:0000259" key="5">
    <source>
        <dbReference type="Pfam" id="PF00251"/>
    </source>
</evidence>
<dbReference type="SMART" id="SM00640">
    <property type="entry name" value="Glyco_32"/>
    <property type="match status" value="1"/>
</dbReference>
<comment type="caution">
    <text evidence="7">The sequence shown here is derived from an EMBL/GenBank/DDBJ whole genome shotgun (WGS) entry which is preliminary data.</text>
</comment>
<feature type="domain" description="Glycosyl hydrolase family 32 N-terminal" evidence="5">
    <location>
        <begin position="720"/>
        <end position="1034"/>
    </location>
</feature>
<dbReference type="SUPFAM" id="SSF75005">
    <property type="entry name" value="Arabinanase/levansucrase/invertase"/>
    <property type="match status" value="1"/>
</dbReference>
<feature type="region of interest" description="Disordered" evidence="4">
    <location>
        <begin position="1"/>
        <end position="22"/>
    </location>
</feature>
<reference evidence="7 8" key="1">
    <citation type="submission" date="2020-05" db="EMBL/GenBank/DDBJ databases">
        <title>Identification and distribution of gene clusters putatively required for synthesis of sphingolipid metabolism inhibitors in phylogenetically diverse species of the filamentous fungus Fusarium.</title>
        <authorList>
            <person name="Kim H.-S."/>
            <person name="Busman M."/>
            <person name="Brown D.W."/>
            <person name="Divon H."/>
            <person name="Uhlig S."/>
            <person name="Proctor R.H."/>
        </authorList>
    </citation>
    <scope>NUCLEOTIDE SEQUENCE [LARGE SCALE GENOMIC DNA]</scope>
    <source>
        <strain evidence="7 8">NRRL 36939</strain>
    </source>
</reference>
<name>A0A8H5L8X8_9HYPO</name>
<sequence length="1256" mass="139466">MSESLSTTTKTPGRPLNPCTASQVIRSGKAIEAKNRDYNFSQDQPWVKTTRALSFVDETPDIINIHDSTNLDTLENFDIGRDIDDASNQSSPPLASLQRFRSNDSTSYSDQDRSSSTSALRISSSNIDQERPSKKRALSPSSSGNWKNTSRSDPSVAISPSQESDTVGPFASFSGPHSIESPILSSDIVLGVGSPQVAAALASSRGTDLPIPVDNVAEAISGIYLDTPRWPLEDPQEAMLFYNFIHVLAPLFDLCDSERHFATIVPRRAVICPPLMNAVLAASAKRLSRIDGFDGLVGDRYHQNCLDALIPALSSSAAVMDENLLTAIVILRYMEELDVPLTSADTASESHLVGTRVFVAAQEKVLDFTGLRRAAFWVALRQEIHMAFMQARPVHPNFALEDISRLVQNDDTCCTFANLTILQCAACLRYCYGSEDQSFSAWEKLQEAQERWWADRPWHFHPMYINTDTSGIFPQALYLNDAVVTGVLHYLLIQVLLAAHNPRTPKLGPGQAKAAKSINEEIRKTVKMVCGVAESNQRNPTGYAYACLAITMAGDRFNSLFEQEALYGMLQKADVQFGWPNRSVVLPKDVEDNPPLIDRTSWSLRQIVGFRKLKGSASFQWLHDFDVHLHVTVTEYIMKFSLFLTAGSLAWAKPSTPKLDYNRAPPNLSTLANLTIYNTWRPRAHVLPPTGQIGDPCMHYTDPKTGLFHVGYLHEGAAGATTDDLVTYRDLNPGGAPFIRAGGLNDPVAVFDGSVIPKGINGTPTLFYTSVSYLPIHWTINYTRGSETQSLAVSKDGGRNFTKLRQGPAIPAPPFALNVTAFRDPFVFQNEDLDSLLESESGTWYSVISGGVHQKGPSMFLYRQHDPEFQYWEYLGQWWHEKANTTWGDGLWAGRYGFNFEVANVFSIDEKGYNSEGETFITFGAEWQEKPIVPQVSSFRDMLWAAGNISLDNGKPKFTPSMVGKLDWGRSAYAAAGKYLPSDSKASSKSGAPDRFISYLWLTGDYYGDLKYFPTPQQNWTGSLLLPRELTVGKMSNVVDNELSREEGSWRVERNESGVLELATLKQVIAREPMAAFTKKTSFVEPGRNISKAGSTTFDRNPESKFYVLKSSISFPKSARDSDLKAGFQILASEKESTTIYYQFSNESIIIDRSNTSAAALTTSDIDARPEAGRLRLFDVLVDDEEKIETLDLTIVVDNAIVEVHANDRFGVATWARSWYADSTDIRFFHQGSGEVSFSNVMIYEGLADAWPERKR</sequence>
<dbReference type="EMBL" id="JAAOAS010000187">
    <property type="protein sequence ID" value="KAF5586862.1"/>
    <property type="molecule type" value="Genomic_DNA"/>
</dbReference>
<dbReference type="InterPro" id="IPR013148">
    <property type="entry name" value="Glyco_hydro_32_N"/>
</dbReference>
<dbReference type="Gene3D" id="2.115.10.20">
    <property type="entry name" value="Glycosyl hydrolase domain, family 43"/>
    <property type="match status" value="1"/>
</dbReference>
<evidence type="ECO:0000256" key="3">
    <source>
        <dbReference type="ARBA" id="ARBA00023295"/>
    </source>
</evidence>
<dbReference type="InterPro" id="IPR001362">
    <property type="entry name" value="Glyco_hydro_32"/>
</dbReference>
<dbReference type="InterPro" id="IPR013189">
    <property type="entry name" value="Glyco_hydro_32_C"/>
</dbReference>
<evidence type="ECO:0000313" key="8">
    <source>
        <dbReference type="Proteomes" id="UP000546213"/>
    </source>
</evidence>
<dbReference type="AlphaFoldDB" id="A0A8H5L8X8"/>
<dbReference type="OrthoDB" id="202537at2759"/>
<feature type="compositionally biased region" description="Polar residues" evidence="4">
    <location>
        <begin position="1"/>
        <end position="11"/>
    </location>
</feature>
<proteinExistence type="inferred from homology"/>
<dbReference type="PANTHER" id="PTHR42800:SF3">
    <property type="entry name" value="GLYCOSYL HYDROLASE FAMILY 32 N-TERMINAL DOMAIN-CONTAINING PROTEIN"/>
    <property type="match status" value="1"/>
</dbReference>
<dbReference type="GO" id="GO:0005737">
    <property type="term" value="C:cytoplasm"/>
    <property type="evidence" value="ECO:0007669"/>
    <property type="project" value="TreeGrafter"/>
</dbReference>
<dbReference type="Proteomes" id="UP000546213">
    <property type="component" value="Unassembled WGS sequence"/>
</dbReference>
<feature type="domain" description="Glycosyl hydrolase family 32 C-terminal" evidence="6">
    <location>
        <begin position="1089"/>
        <end position="1244"/>
    </location>
</feature>
<gene>
    <name evidence="7" type="ORF">FPCIR_7753</name>
</gene>
<keyword evidence="2" id="KW-0378">Hydrolase</keyword>
<dbReference type="InterPro" id="IPR013320">
    <property type="entry name" value="ConA-like_dom_sf"/>
</dbReference>
<dbReference type="InterPro" id="IPR023296">
    <property type="entry name" value="Glyco_hydro_beta-prop_sf"/>
</dbReference>
<evidence type="ECO:0000256" key="4">
    <source>
        <dbReference type="SAM" id="MobiDB-lite"/>
    </source>
</evidence>
<comment type="similarity">
    <text evidence="1">Belongs to the glycosyl hydrolase 32 family.</text>
</comment>
<evidence type="ECO:0000256" key="1">
    <source>
        <dbReference type="ARBA" id="ARBA00009902"/>
    </source>
</evidence>